<comment type="caution">
    <text evidence="6">The sequence shown here is derived from an EMBL/GenBank/DDBJ whole genome shotgun (WGS) entry which is preliminary data.</text>
</comment>
<dbReference type="GO" id="GO:0005524">
    <property type="term" value="F:ATP binding"/>
    <property type="evidence" value="ECO:0007669"/>
    <property type="project" value="UniProtKB-KW"/>
</dbReference>
<dbReference type="InterPro" id="IPR003439">
    <property type="entry name" value="ABC_transporter-like_ATP-bd"/>
</dbReference>
<dbReference type="CDD" id="cd03257">
    <property type="entry name" value="ABC_NikE_OppD_transporters"/>
    <property type="match status" value="2"/>
</dbReference>
<evidence type="ECO:0000313" key="6">
    <source>
        <dbReference type="EMBL" id="GII41591.1"/>
    </source>
</evidence>
<sequence>MTSLLEVTGLKVSFHGTTVVDGVSFTLQRGECLALVGESGSGKSVTTRTLVGLPGYGARVHAERLRFDGTDVTGFTDRTWRRVRGARIGFVLQDAMASLDPLRPVGREIAEPLALHTSMNRAARAARVHELLHSVGVPEPEVRAAQYPHQLSGGLRQRALIASAIACGPELLLADEPTTALDATVALQVLDLLGSLKGNSGGLLIVSHDLAVVARLADRVAVMKNGRIVELGDTEAVLQDPQHPYTKALLAAVPSEHAKGTRLSAVERPAASAPVSVPVPAPAGTPVLTAVELRKSFPGPDGVARIAVEDVSLTLRAGETLGIVGESGSGKSTTARLLLGLETPDAGEVRVDGTPWTALTPEQQRAHRRRLQIVYQDPLSSFDPRYTVDRVIGEALGVAGYPRGTRRRDRTVELLEMVALDAGYLRRRPLELSGGQRQRVAVARALAAEPEVIVCDEPVSALDVSVQAQILDLLADLQARLRVAYLFISHDLGVVYHASDRVLVMRQGRVLESGDVRSVFTDPQHDYTRELLAAIPRLTTRSAQPPTPLGVS</sequence>
<keyword evidence="4 6" id="KW-0067">ATP-binding</keyword>
<dbReference type="InterPro" id="IPR027417">
    <property type="entry name" value="P-loop_NTPase"/>
</dbReference>
<dbReference type="GO" id="GO:0015833">
    <property type="term" value="P:peptide transport"/>
    <property type="evidence" value="ECO:0007669"/>
    <property type="project" value="InterPro"/>
</dbReference>
<dbReference type="GO" id="GO:0016887">
    <property type="term" value="F:ATP hydrolysis activity"/>
    <property type="evidence" value="ECO:0007669"/>
    <property type="project" value="InterPro"/>
</dbReference>
<evidence type="ECO:0000256" key="4">
    <source>
        <dbReference type="ARBA" id="ARBA00022840"/>
    </source>
</evidence>
<dbReference type="Pfam" id="PF08352">
    <property type="entry name" value="oligo_HPY"/>
    <property type="match status" value="2"/>
</dbReference>
<proteinExistence type="inferred from homology"/>
<evidence type="ECO:0000259" key="5">
    <source>
        <dbReference type="PROSITE" id="PS50893"/>
    </source>
</evidence>
<dbReference type="SMART" id="SM00382">
    <property type="entry name" value="AAA"/>
    <property type="match status" value="2"/>
</dbReference>
<comment type="similarity">
    <text evidence="1">Belongs to the ABC transporter superfamily.</text>
</comment>
<keyword evidence="3" id="KW-0547">Nucleotide-binding</keyword>
<feature type="domain" description="ABC transporter" evidence="5">
    <location>
        <begin position="5"/>
        <end position="250"/>
    </location>
</feature>
<dbReference type="AlphaFoldDB" id="A0A8J3UBM3"/>
<evidence type="ECO:0000256" key="1">
    <source>
        <dbReference type="ARBA" id="ARBA00005417"/>
    </source>
</evidence>
<keyword evidence="7" id="KW-1185">Reference proteome</keyword>
<evidence type="ECO:0000256" key="2">
    <source>
        <dbReference type="ARBA" id="ARBA00022448"/>
    </source>
</evidence>
<dbReference type="Gene3D" id="3.40.50.300">
    <property type="entry name" value="P-loop containing nucleotide triphosphate hydrolases"/>
    <property type="match status" value="2"/>
</dbReference>
<evidence type="ECO:0000256" key="3">
    <source>
        <dbReference type="ARBA" id="ARBA00022741"/>
    </source>
</evidence>
<dbReference type="NCBIfam" id="NF007739">
    <property type="entry name" value="PRK10419.1"/>
    <property type="match status" value="2"/>
</dbReference>
<dbReference type="Proteomes" id="UP000622547">
    <property type="component" value="Unassembled WGS sequence"/>
</dbReference>
<gene>
    <name evidence="6" type="ORF">Pph01_65940</name>
</gene>
<dbReference type="InterPro" id="IPR013563">
    <property type="entry name" value="Oligopep_ABC_C"/>
</dbReference>
<dbReference type="PANTHER" id="PTHR43776:SF7">
    <property type="entry name" value="D,D-DIPEPTIDE TRANSPORT ATP-BINDING PROTEIN DDPF-RELATED"/>
    <property type="match status" value="1"/>
</dbReference>
<dbReference type="SUPFAM" id="SSF52540">
    <property type="entry name" value="P-loop containing nucleoside triphosphate hydrolases"/>
    <property type="match status" value="2"/>
</dbReference>
<feature type="domain" description="ABC transporter" evidence="5">
    <location>
        <begin position="288"/>
        <end position="532"/>
    </location>
</feature>
<dbReference type="RefSeq" id="WP_204077043.1">
    <property type="nucleotide sequence ID" value="NZ_BAABHI010000012.1"/>
</dbReference>
<keyword evidence="2" id="KW-0813">Transport</keyword>
<dbReference type="PROSITE" id="PS00211">
    <property type="entry name" value="ABC_TRANSPORTER_1"/>
    <property type="match status" value="1"/>
</dbReference>
<protein>
    <submittedName>
        <fullName evidence="6">ABC transporter ATP-binding protein</fullName>
    </submittedName>
</protein>
<evidence type="ECO:0000313" key="7">
    <source>
        <dbReference type="Proteomes" id="UP000622547"/>
    </source>
</evidence>
<dbReference type="PANTHER" id="PTHR43776">
    <property type="entry name" value="TRANSPORT ATP-BINDING PROTEIN"/>
    <property type="match status" value="1"/>
</dbReference>
<accession>A0A8J3UBM3</accession>
<dbReference type="Pfam" id="PF00005">
    <property type="entry name" value="ABC_tran"/>
    <property type="match status" value="2"/>
</dbReference>
<dbReference type="GO" id="GO:0055085">
    <property type="term" value="P:transmembrane transport"/>
    <property type="evidence" value="ECO:0007669"/>
    <property type="project" value="UniProtKB-ARBA"/>
</dbReference>
<dbReference type="EMBL" id="BOOP01000034">
    <property type="protein sequence ID" value="GII41591.1"/>
    <property type="molecule type" value="Genomic_DNA"/>
</dbReference>
<reference evidence="6 7" key="1">
    <citation type="submission" date="2021-01" db="EMBL/GenBank/DDBJ databases">
        <title>Whole genome shotgun sequence of Planotetraspora phitsanulokensis NBRC 104273.</title>
        <authorList>
            <person name="Komaki H."/>
            <person name="Tamura T."/>
        </authorList>
    </citation>
    <scope>NUCLEOTIDE SEQUENCE [LARGE SCALE GENOMIC DNA]</scope>
    <source>
        <strain evidence="6 7">NBRC 104273</strain>
    </source>
</reference>
<name>A0A8J3UBM3_9ACTN</name>
<dbReference type="PROSITE" id="PS50893">
    <property type="entry name" value="ABC_TRANSPORTER_2"/>
    <property type="match status" value="2"/>
</dbReference>
<organism evidence="6 7">
    <name type="scientific">Planotetraspora phitsanulokensis</name>
    <dbReference type="NCBI Taxonomy" id="575192"/>
    <lineage>
        <taxon>Bacteria</taxon>
        <taxon>Bacillati</taxon>
        <taxon>Actinomycetota</taxon>
        <taxon>Actinomycetes</taxon>
        <taxon>Streptosporangiales</taxon>
        <taxon>Streptosporangiaceae</taxon>
        <taxon>Planotetraspora</taxon>
    </lineage>
</organism>
<dbReference type="InterPro" id="IPR017871">
    <property type="entry name" value="ABC_transporter-like_CS"/>
</dbReference>
<dbReference type="InterPro" id="IPR050319">
    <property type="entry name" value="ABC_transp_ATP-bind"/>
</dbReference>
<dbReference type="InterPro" id="IPR003593">
    <property type="entry name" value="AAA+_ATPase"/>
</dbReference>
<dbReference type="NCBIfam" id="NF008453">
    <property type="entry name" value="PRK11308.1"/>
    <property type="match status" value="2"/>
</dbReference>